<comment type="cofactor">
    <cofactor evidence="1 14">
        <name>heme</name>
        <dbReference type="ChEBI" id="CHEBI:30413"/>
    </cofactor>
</comment>
<dbReference type="Pfam" id="PF00067">
    <property type="entry name" value="p450"/>
    <property type="match status" value="1"/>
</dbReference>
<dbReference type="Gene3D" id="1.10.630.10">
    <property type="entry name" value="Cytochrome P450"/>
    <property type="match status" value="1"/>
</dbReference>
<dbReference type="EMBL" id="JARGDH010000005">
    <property type="protein sequence ID" value="KAL0266931.1"/>
    <property type="molecule type" value="Genomic_DNA"/>
</dbReference>
<evidence type="ECO:0000256" key="4">
    <source>
        <dbReference type="ARBA" id="ARBA00004406"/>
    </source>
</evidence>
<feature type="transmembrane region" description="Helical" evidence="16">
    <location>
        <begin position="214"/>
        <end position="230"/>
    </location>
</feature>
<feature type="transmembrane region" description="Helical" evidence="16">
    <location>
        <begin position="6"/>
        <end position="26"/>
    </location>
</feature>
<organism evidence="17">
    <name type="scientific">Menopon gallinae</name>
    <name type="common">poultry shaft louse</name>
    <dbReference type="NCBI Taxonomy" id="328185"/>
    <lineage>
        <taxon>Eukaryota</taxon>
        <taxon>Metazoa</taxon>
        <taxon>Ecdysozoa</taxon>
        <taxon>Arthropoda</taxon>
        <taxon>Hexapoda</taxon>
        <taxon>Insecta</taxon>
        <taxon>Pterygota</taxon>
        <taxon>Neoptera</taxon>
        <taxon>Paraneoptera</taxon>
        <taxon>Psocodea</taxon>
        <taxon>Troctomorpha</taxon>
        <taxon>Phthiraptera</taxon>
        <taxon>Amblycera</taxon>
        <taxon>Menoponidae</taxon>
        <taxon>Menopon</taxon>
    </lineage>
</organism>
<comment type="similarity">
    <text evidence="5 15">Belongs to the cytochrome P450 family.</text>
</comment>
<dbReference type="GO" id="GO:0005506">
    <property type="term" value="F:iron ion binding"/>
    <property type="evidence" value="ECO:0007669"/>
    <property type="project" value="InterPro"/>
</dbReference>
<evidence type="ECO:0008006" key="18">
    <source>
        <dbReference type="Google" id="ProtNLM"/>
    </source>
</evidence>
<proteinExistence type="inferred from homology"/>
<reference evidence="17" key="1">
    <citation type="journal article" date="2024" name="Gigascience">
        <title>Chromosome-level genome of the poultry shaft louse Menopon gallinae provides insight into the host-switching and adaptive evolution of parasitic lice.</title>
        <authorList>
            <person name="Xu Y."/>
            <person name="Ma L."/>
            <person name="Liu S."/>
            <person name="Liang Y."/>
            <person name="Liu Q."/>
            <person name="He Z."/>
            <person name="Tian L."/>
            <person name="Duan Y."/>
            <person name="Cai W."/>
            <person name="Li H."/>
            <person name="Song F."/>
        </authorList>
    </citation>
    <scope>NUCLEOTIDE SEQUENCE</scope>
    <source>
        <strain evidence="17">Cailab_2023a</strain>
    </source>
</reference>
<dbReference type="EMBL" id="JARGDH010000005">
    <property type="protein sequence ID" value="KAL0266930.1"/>
    <property type="molecule type" value="Genomic_DNA"/>
</dbReference>
<keyword evidence="7 14" id="KW-0479">Metal-binding</keyword>
<dbReference type="GO" id="GO:0016705">
    <property type="term" value="F:oxidoreductase activity, acting on paired donors, with incorporation or reduction of molecular oxygen"/>
    <property type="evidence" value="ECO:0007669"/>
    <property type="project" value="InterPro"/>
</dbReference>
<dbReference type="PANTHER" id="PTHR24292:SF84">
    <property type="entry name" value="CYTOCHROME P450 28A5-RELATED"/>
    <property type="match status" value="1"/>
</dbReference>
<sequence>MIEFLVVIGVALTGLYMYLTWHYGYWKKYGVPYDKPVPFFGSVIDSVLLKANRAEKFDEMYRSFPGEKVVGWYNMRKPAILVRDPELVHKVFVTDFYSFRNNDVDSNITDDPMSRNAFVLQDEEWKRTRALITPAFSSGKIKSMYPQMIEIAKEFNIYLKKHPEEIHVKDAMSRFMTEVVAKCAFGIEGNSFKEEKPQMHSVGKSIFAPSKKQSFMFMIIFFLPVLNKIFKFRIVPSNVSEFFNSVLKDIIVYRQNNNVDRNDLVNYLIELKRKSLEVEKGNVQSDLIKRPYTDEDVLAGCVMFFVEAFETSSLLMSHILYQLAMNKDVQDRLRAEINEEMKKGDISYERLHEMTLVNAVLLETNRMMPVAHFHFKRCTEDYEFDLGNGKKVPVKKGMSVVLPSYGIHTDPLYWEDPLTFNPDRFPSNEEGQQAKAKGIYMPFGDGPRMCIGVRLSSTIIKACLVYVLSKFEVVPSSKTPKKIELDPEYFMTTHKGGIYLKFVEKS</sequence>
<dbReference type="PRINTS" id="PR00464">
    <property type="entry name" value="EP450II"/>
</dbReference>
<evidence type="ECO:0000256" key="16">
    <source>
        <dbReference type="SAM" id="Phobius"/>
    </source>
</evidence>
<dbReference type="InterPro" id="IPR001128">
    <property type="entry name" value="Cyt_P450"/>
</dbReference>
<evidence type="ECO:0000256" key="3">
    <source>
        <dbReference type="ARBA" id="ARBA00004174"/>
    </source>
</evidence>
<dbReference type="GO" id="GO:0020037">
    <property type="term" value="F:heme binding"/>
    <property type="evidence" value="ECO:0007669"/>
    <property type="project" value="InterPro"/>
</dbReference>
<name>A0AAW2HAZ5_9NEOP</name>
<evidence type="ECO:0000256" key="7">
    <source>
        <dbReference type="ARBA" id="ARBA00022723"/>
    </source>
</evidence>
<dbReference type="GO" id="GO:0004497">
    <property type="term" value="F:monooxygenase activity"/>
    <property type="evidence" value="ECO:0007669"/>
    <property type="project" value="UniProtKB-KW"/>
</dbReference>
<evidence type="ECO:0000256" key="11">
    <source>
        <dbReference type="ARBA" id="ARBA00023004"/>
    </source>
</evidence>
<comment type="caution">
    <text evidence="17">The sequence shown here is derived from an EMBL/GenBank/DDBJ whole genome shotgun (WGS) entry which is preliminary data.</text>
</comment>
<dbReference type="InterPro" id="IPR017972">
    <property type="entry name" value="Cyt_P450_CS"/>
</dbReference>
<evidence type="ECO:0000256" key="15">
    <source>
        <dbReference type="RuleBase" id="RU000461"/>
    </source>
</evidence>
<dbReference type="PROSITE" id="PS00086">
    <property type="entry name" value="CYTOCHROME_P450"/>
    <property type="match status" value="1"/>
</dbReference>
<dbReference type="FunFam" id="1.10.630.10:FF:000042">
    <property type="entry name" value="Cytochrome P450"/>
    <property type="match status" value="1"/>
</dbReference>
<keyword evidence="13 16" id="KW-0472">Membrane</keyword>
<evidence type="ECO:0000256" key="5">
    <source>
        <dbReference type="ARBA" id="ARBA00010617"/>
    </source>
</evidence>
<dbReference type="CDD" id="cd11056">
    <property type="entry name" value="CYP6-like"/>
    <property type="match status" value="1"/>
</dbReference>
<keyword evidence="8" id="KW-0256">Endoplasmic reticulum</keyword>
<keyword evidence="6 14" id="KW-0349">Heme</keyword>
<evidence type="ECO:0000256" key="10">
    <source>
        <dbReference type="ARBA" id="ARBA00023002"/>
    </source>
</evidence>
<comment type="function">
    <text evidence="2">May be involved in the metabolism of insect hormones and in the breakdown of synthetic insecticides.</text>
</comment>
<dbReference type="InterPro" id="IPR002402">
    <property type="entry name" value="Cyt_P450_E_grp-II"/>
</dbReference>
<protein>
    <recommendedName>
        <fullName evidence="18">Cytochrome P450</fullName>
    </recommendedName>
</protein>
<accession>A0AAW2HAZ5</accession>
<keyword evidence="16" id="KW-0812">Transmembrane</keyword>
<evidence type="ECO:0000256" key="1">
    <source>
        <dbReference type="ARBA" id="ARBA00001971"/>
    </source>
</evidence>
<evidence type="ECO:0000256" key="2">
    <source>
        <dbReference type="ARBA" id="ARBA00003690"/>
    </source>
</evidence>
<evidence type="ECO:0000256" key="6">
    <source>
        <dbReference type="ARBA" id="ARBA00022617"/>
    </source>
</evidence>
<feature type="binding site" description="axial binding residue" evidence="14">
    <location>
        <position position="450"/>
    </location>
    <ligand>
        <name>heme</name>
        <dbReference type="ChEBI" id="CHEBI:30413"/>
    </ligand>
    <ligandPart>
        <name>Fe</name>
        <dbReference type="ChEBI" id="CHEBI:18248"/>
    </ligandPart>
</feature>
<evidence type="ECO:0000256" key="9">
    <source>
        <dbReference type="ARBA" id="ARBA00022848"/>
    </source>
</evidence>
<dbReference type="AlphaFoldDB" id="A0AAW2HAZ5"/>
<gene>
    <name evidence="17" type="ORF">PYX00_009337</name>
</gene>
<dbReference type="InterPro" id="IPR050476">
    <property type="entry name" value="Insect_CytP450_Detox"/>
</dbReference>
<dbReference type="GO" id="GO:0005789">
    <property type="term" value="C:endoplasmic reticulum membrane"/>
    <property type="evidence" value="ECO:0007669"/>
    <property type="project" value="UniProtKB-SubCell"/>
</dbReference>
<comment type="subcellular location">
    <subcellularLocation>
        <location evidence="4">Endoplasmic reticulum membrane</location>
        <topology evidence="4">Peripheral membrane protein</topology>
    </subcellularLocation>
    <subcellularLocation>
        <location evidence="3">Microsome membrane</location>
        <topology evidence="3">Peripheral membrane protein</topology>
    </subcellularLocation>
</comment>
<dbReference type="PANTHER" id="PTHR24292">
    <property type="entry name" value="CYTOCHROME P450"/>
    <property type="match status" value="1"/>
</dbReference>
<dbReference type="InterPro" id="IPR036396">
    <property type="entry name" value="Cyt_P450_sf"/>
</dbReference>
<keyword evidence="12 15" id="KW-0503">Monooxygenase</keyword>
<evidence type="ECO:0000313" key="17">
    <source>
        <dbReference type="EMBL" id="KAL0266930.1"/>
    </source>
</evidence>
<keyword evidence="10 15" id="KW-0560">Oxidoreductase</keyword>
<keyword evidence="9" id="KW-0492">Microsome</keyword>
<keyword evidence="16" id="KW-1133">Transmembrane helix</keyword>
<dbReference type="PRINTS" id="PR00385">
    <property type="entry name" value="P450"/>
</dbReference>
<evidence type="ECO:0000256" key="12">
    <source>
        <dbReference type="ARBA" id="ARBA00023033"/>
    </source>
</evidence>
<evidence type="ECO:0000256" key="8">
    <source>
        <dbReference type="ARBA" id="ARBA00022824"/>
    </source>
</evidence>
<dbReference type="SUPFAM" id="SSF48264">
    <property type="entry name" value="Cytochrome P450"/>
    <property type="match status" value="1"/>
</dbReference>
<keyword evidence="11 14" id="KW-0408">Iron</keyword>
<evidence type="ECO:0000256" key="14">
    <source>
        <dbReference type="PIRSR" id="PIRSR602402-1"/>
    </source>
</evidence>
<evidence type="ECO:0000256" key="13">
    <source>
        <dbReference type="ARBA" id="ARBA00023136"/>
    </source>
</evidence>